<proteinExistence type="predicted"/>
<dbReference type="AlphaFoldDB" id="A0A0E9PET9"/>
<organism evidence="1">
    <name type="scientific">Anguilla anguilla</name>
    <name type="common">European freshwater eel</name>
    <name type="synonym">Muraena anguilla</name>
    <dbReference type="NCBI Taxonomy" id="7936"/>
    <lineage>
        <taxon>Eukaryota</taxon>
        <taxon>Metazoa</taxon>
        <taxon>Chordata</taxon>
        <taxon>Craniata</taxon>
        <taxon>Vertebrata</taxon>
        <taxon>Euteleostomi</taxon>
        <taxon>Actinopterygii</taxon>
        <taxon>Neopterygii</taxon>
        <taxon>Teleostei</taxon>
        <taxon>Anguilliformes</taxon>
        <taxon>Anguillidae</taxon>
        <taxon>Anguilla</taxon>
    </lineage>
</organism>
<evidence type="ECO:0000313" key="1">
    <source>
        <dbReference type="EMBL" id="JAH02757.1"/>
    </source>
</evidence>
<dbReference type="EMBL" id="GBXM01105820">
    <property type="protein sequence ID" value="JAH02757.1"/>
    <property type="molecule type" value="Transcribed_RNA"/>
</dbReference>
<reference evidence="1" key="2">
    <citation type="journal article" date="2015" name="Fish Shellfish Immunol.">
        <title>Early steps in the European eel (Anguilla anguilla)-Vibrio vulnificus interaction in the gills: Role of the RtxA13 toxin.</title>
        <authorList>
            <person name="Callol A."/>
            <person name="Pajuelo D."/>
            <person name="Ebbesson L."/>
            <person name="Teles M."/>
            <person name="MacKenzie S."/>
            <person name="Amaro C."/>
        </authorList>
    </citation>
    <scope>NUCLEOTIDE SEQUENCE</scope>
</reference>
<accession>A0A0E9PET9</accession>
<protein>
    <submittedName>
        <fullName evidence="1">Uncharacterized protein</fullName>
    </submittedName>
</protein>
<reference evidence="1" key="1">
    <citation type="submission" date="2014-11" db="EMBL/GenBank/DDBJ databases">
        <authorList>
            <person name="Amaro Gonzalez C."/>
        </authorList>
    </citation>
    <scope>NUCLEOTIDE SEQUENCE</scope>
</reference>
<name>A0A0E9PET9_ANGAN</name>
<sequence length="51" mass="6030">MCRFEQPFCHGLPGANCTIDLYGIFKLCLVHVFKKNNNSFILREQWFVLTH</sequence>